<keyword evidence="1" id="KW-1133">Transmembrane helix</keyword>
<reference evidence="2" key="1">
    <citation type="journal article" date="2015" name="Nature">
        <title>Complex archaea that bridge the gap between prokaryotes and eukaryotes.</title>
        <authorList>
            <person name="Spang A."/>
            <person name="Saw J.H."/>
            <person name="Jorgensen S.L."/>
            <person name="Zaremba-Niedzwiedzka K."/>
            <person name="Martijn J."/>
            <person name="Lind A.E."/>
            <person name="van Eijk R."/>
            <person name="Schleper C."/>
            <person name="Guy L."/>
            <person name="Ettema T.J."/>
        </authorList>
    </citation>
    <scope>NUCLEOTIDE SEQUENCE</scope>
</reference>
<sequence length="353" mass="40827">LIRDVTTVFGLTIGHTLIVFLILSIIRFFKRRWPSFLIPSIIITTLTFIVIILANIDKYAELAEPQKQSKRDTIEKLEKNEPVTSFAQEEYRDTIPGDELLTKAMIGVWKEIYHQDCLDGESIVIYYPNMRFEEFTTYMANEDCEFLSDGVILKVGEFRHMVTTGTWRVSGGYVYYNTLGDGISSMRIISIDAQRVSSIWDSGYTCESYRIDFHNEELFKRKDEPGVNADGNQDIHKEQSTSSLYQEEEIHFSKIAIASMTNAFGLMIKDVIENYSALDKSRAINILQDWINKVENNAKVISLSVKDSSSYRYDQKYIVTYTISKGSNQNEYMYEYNLNTNAIQKMVYLHDED</sequence>
<evidence type="ECO:0000256" key="1">
    <source>
        <dbReference type="SAM" id="Phobius"/>
    </source>
</evidence>
<comment type="caution">
    <text evidence="2">The sequence shown here is derived from an EMBL/GenBank/DDBJ whole genome shotgun (WGS) entry which is preliminary data.</text>
</comment>
<keyword evidence="1" id="KW-0472">Membrane</keyword>
<name>A0A0F9E7R5_9ZZZZ</name>
<evidence type="ECO:0000313" key="2">
    <source>
        <dbReference type="EMBL" id="KKL70098.1"/>
    </source>
</evidence>
<protein>
    <submittedName>
        <fullName evidence="2">Uncharacterized protein</fullName>
    </submittedName>
</protein>
<feature type="transmembrane region" description="Helical" evidence="1">
    <location>
        <begin position="36"/>
        <end position="56"/>
    </location>
</feature>
<organism evidence="2">
    <name type="scientific">marine sediment metagenome</name>
    <dbReference type="NCBI Taxonomy" id="412755"/>
    <lineage>
        <taxon>unclassified sequences</taxon>
        <taxon>metagenomes</taxon>
        <taxon>ecological metagenomes</taxon>
    </lineage>
</organism>
<feature type="non-terminal residue" evidence="2">
    <location>
        <position position="1"/>
    </location>
</feature>
<proteinExistence type="predicted"/>
<feature type="transmembrane region" description="Helical" evidence="1">
    <location>
        <begin position="6"/>
        <end position="29"/>
    </location>
</feature>
<dbReference type="EMBL" id="LAZR01025997">
    <property type="protein sequence ID" value="KKL70098.1"/>
    <property type="molecule type" value="Genomic_DNA"/>
</dbReference>
<dbReference type="AlphaFoldDB" id="A0A0F9E7R5"/>
<accession>A0A0F9E7R5</accession>
<gene>
    <name evidence="2" type="ORF">LCGC14_2108290</name>
</gene>
<keyword evidence="1" id="KW-0812">Transmembrane</keyword>